<keyword evidence="1" id="KW-1133">Transmembrane helix</keyword>
<keyword evidence="1" id="KW-0812">Transmembrane</keyword>
<dbReference type="AlphaFoldDB" id="A0A2I1P9S5"/>
<comment type="caution">
    <text evidence="2">The sequence shown here is derived from an EMBL/GenBank/DDBJ whole genome shotgun (WGS) entry which is preliminary data.</text>
</comment>
<keyword evidence="1" id="KW-0472">Membrane</keyword>
<proteinExistence type="predicted"/>
<reference evidence="2 3" key="1">
    <citation type="submission" date="2017-12" db="EMBL/GenBank/DDBJ databases">
        <title>Phylogenetic diversity of female urinary microbiome.</title>
        <authorList>
            <person name="Thomas-White K."/>
            <person name="Wolfe A.J."/>
        </authorList>
    </citation>
    <scope>NUCLEOTIDE SEQUENCE [LARGE SCALE GENOMIC DNA]</scope>
    <source>
        <strain evidence="2 3">UMB1298</strain>
    </source>
</reference>
<feature type="transmembrane region" description="Helical" evidence="1">
    <location>
        <begin position="50"/>
        <end position="73"/>
    </location>
</feature>
<evidence type="ECO:0000313" key="2">
    <source>
        <dbReference type="EMBL" id="PKZ41341.1"/>
    </source>
</evidence>
<name>A0A2I1P9S5_9MICO</name>
<dbReference type="EMBL" id="PKIZ01000014">
    <property type="protein sequence ID" value="PKZ41341.1"/>
    <property type="molecule type" value="Genomic_DNA"/>
</dbReference>
<dbReference type="Proteomes" id="UP000234206">
    <property type="component" value="Unassembled WGS sequence"/>
</dbReference>
<gene>
    <name evidence="2" type="ORF">CYJ76_07920</name>
</gene>
<dbReference type="OrthoDB" id="9976895at2"/>
<evidence type="ECO:0000256" key="1">
    <source>
        <dbReference type="SAM" id="Phobius"/>
    </source>
</evidence>
<dbReference type="RefSeq" id="WP_070704845.1">
    <property type="nucleotide sequence ID" value="NZ_JBHLVH010000006.1"/>
</dbReference>
<organism evidence="2 3">
    <name type="scientific">Kytococcus schroeteri</name>
    <dbReference type="NCBI Taxonomy" id="138300"/>
    <lineage>
        <taxon>Bacteria</taxon>
        <taxon>Bacillati</taxon>
        <taxon>Actinomycetota</taxon>
        <taxon>Actinomycetes</taxon>
        <taxon>Micrococcales</taxon>
        <taxon>Kytococcaceae</taxon>
        <taxon>Kytococcus</taxon>
    </lineage>
</organism>
<evidence type="ECO:0000313" key="3">
    <source>
        <dbReference type="Proteomes" id="UP000234206"/>
    </source>
</evidence>
<accession>A0A2I1P9S5</accession>
<sequence length="78" mass="8689">MPTIVKSIVAVALFAVVVTFMGMVNPRGQHRAFHRITFWRKTPEPTRRELAVRAGVNAALLALVVGFIVVMVYDVRPV</sequence>
<keyword evidence="3" id="KW-1185">Reference proteome</keyword>
<protein>
    <submittedName>
        <fullName evidence="2">Uncharacterized protein</fullName>
    </submittedName>
</protein>
<feature type="transmembrane region" description="Helical" evidence="1">
    <location>
        <begin position="6"/>
        <end position="25"/>
    </location>
</feature>